<feature type="compositionally biased region" description="Polar residues" evidence="2">
    <location>
        <begin position="733"/>
        <end position="742"/>
    </location>
</feature>
<dbReference type="EMBL" id="VWRR01000003">
    <property type="protein sequence ID" value="KAF6004515.1"/>
    <property type="molecule type" value="Genomic_DNA"/>
</dbReference>
<feature type="compositionally biased region" description="Polar residues" evidence="2">
    <location>
        <begin position="249"/>
        <end position="260"/>
    </location>
</feature>
<feature type="compositionally biased region" description="Basic residues" evidence="2">
    <location>
        <begin position="708"/>
        <end position="725"/>
    </location>
</feature>
<feature type="region of interest" description="Disordered" evidence="2">
    <location>
        <begin position="455"/>
        <end position="506"/>
    </location>
</feature>
<feature type="compositionally biased region" description="Basic and acidic residues" evidence="2">
    <location>
        <begin position="198"/>
        <end position="208"/>
    </location>
</feature>
<feature type="compositionally biased region" description="Polar residues" evidence="2">
    <location>
        <begin position="632"/>
        <end position="641"/>
    </location>
</feature>
<protein>
    <submittedName>
        <fullName evidence="3">Uncharacterized protein</fullName>
    </submittedName>
</protein>
<feature type="compositionally biased region" description="Basic and acidic residues" evidence="2">
    <location>
        <begin position="261"/>
        <end position="272"/>
    </location>
</feature>
<feature type="compositionally biased region" description="Basic and acidic residues" evidence="2">
    <location>
        <begin position="584"/>
        <end position="595"/>
    </location>
</feature>
<proteinExistence type="predicted"/>
<accession>A0A7J7IN21</accession>
<feature type="coiled-coil region" evidence="1">
    <location>
        <begin position="654"/>
        <end position="681"/>
    </location>
</feature>
<evidence type="ECO:0000313" key="3">
    <source>
        <dbReference type="EMBL" id="KAF6004515.1"/>
    </source>
</evidence>
<feature type="region of interest" description="Disordered" evidence="2">
    <location>
        <begin position="707"/>
        <end position="742"/>
    </location>
</feature>
<keyword evidence="4" id="KW-1185">Reference proteome</keyword>
<sequence length="900" mass="99725">MLERESSRSASDSEDVNGSELLSRSGSKNVHNKLLSLKAAGILLPGDQVTAKYKRDVFIAELDTDGFLVVLGAREASSGADNSAEYQDLIGVRFGSPSTFLNAMVNLYLSRCRGRRGREKMDSWGLCLVQRHQKSLAQLCRQLEQKAVAFPGNSTEESAAQDGRSSEKRPAPSSGTLIRSRRGKSSGESSSSASASEGFHDAETRGKDASQASRADDESDSSDSDNKGDEKQVEPRRERRLPRKESSRMNTSTRSASVSRSIEKKPTAEKSGKVYKKGQQASASSKAIGEPTRRRSAPTQSNQKNLEEAQESDFSLSSPSTEAETQVLLSDRGNNARETSLKVEASQLAISLWNLSDWVAIARRMLDMLTLKPKVLLSDQEPVSCENMQAFVDYVKSAALNLAPHSHVDDACLASFAAGVLQGAAEVRQAVASRSSKDAILSSSDALRELNMTGNLKEHGTLEQVPSGKSPDAEAAEDSSELGRLESRASESERGSKRRKSELDELRSKLESEMGARQELELERRNLLVHFADAQKLIVREAKRRRTLEEDLATERMTVNELNDRIDRVKLRLTQLLGVGNFVDSDHIPEQHRSQESSQQIEDANTEDSVQHVPIREKPENETAEVIPTAATGASQEPNRSMDQVGRGWIITENQALRARLARMEKELREWQNMLVAERCVRSLLTDAKARLESDIGDLRVISERVHERRRIHKEPAQKKSKKKPGQKEQDHSTAPSQLQTYTFSSAPPTQFVYGNENAMYDRVDGFLLPPVQGGFPGMNPYPTFYHNQAFTPQNGLISEPPLLISNNTGWPPHEEMPPPFGMGQHMVYLDRTQFGVQGGNMQFTMGMDPNIRMGYVAGQDRGLEDNFRMAAPSSMQLYPPEAYQHDPTLYGYGNTPAMR</sequence>
<feature type="compositionally biased region" description="Polar residues" evidence="2">
    <location>
        <begin position="312"/>
        <end position="331"/>
    </location>
</feature>
<feature type="region of interest" description="Disordered" evidence="2">
    <location>
        <begin position="1"/>
        <end position="24"/>
    </location>
</feature>
<keyword evidence="1" id="KW-0175">Coiled coil</keyword>
<feature type="compositionally biased region" description="Basic and acidic residues" evidence="2">
    <location>
        <begin position="224"/>
        <end position="247"/>
    </location>
</feature>
<name>A0A7J7IN21_9RHOD</name>
<evidence type="ECO:0000256" key="1">
    <source>
        <dbReference type="SAM" id="Coils"/>
    </source>
</evidence>
<feature type="compositionally biased region" description="Basic and acidic residues" evidence="2">
    <location>
        <begin position="481"/>
        <end position="506"/>
    </location>
</feature>
<feature type="region of interest" description="Disordered" evidence="2">
    <location>
        <begin position="584"/>
        <end position="641"/>
    </location>
</feature>
<dbReference type="OrthoDB" id="10584702at2759"/>
<dbReference type="AlphaFoldDB" id="A0A7J7IN21"/>
<feature type="region of interest" description="Disordered" evidence="2">
    <location>
        <begin position="151"/>
        <end position="331"/>
    </location>
</feature>
<reference evidence="3 4" key="1">
    <citation type="journal article" date="2020" name="J. Phycol.">
        <title>Comparative genome analysis reveals Cyanidiococcus gen. nov., a new extremophilic red algal genus sister to Cyanidioschyzon (Cyanidioschyzonaceae, Rhodophyta).</title>
        <authorList>
            <person name="Liu S.-L."/>
            <person name="Chiang Y.-R."/>
            <person name="Yoon H.S."/>
            <person name="Fu H.-Y."/>
        </authorList>
    </citation>
    <scope>NUCLEOTIDE SEQUENCE [LARGE SCALE GENOMIC DNA]</scope>
    <source>
        <strain evidence="3 4">THAL066</strain>
    </source>
</reference>
<organism evidence="3 4">
    <name type="scientific">Cyanidiococcus yangmingshanensis</name>
    <dbReference type="NCBI Taxonomy" id="2690220"/>
    <lineage>
        <taxon>Eukaryota</taxon>
        <taxon>Rhodophyta</taxon>
        <taxon>Bangiophyceae</taxon>
        <taxon>Cyanidiales</taxon>
        <taxon>Cyanidiaceae</taxon>
        <taxon>Cyanidiococcus</taxon>
    </lineage>
</organism>
<evidence type="ECO:0000313" key="4">
    <source>
        <dbReference type="Proteomes" id="UP000530660"/>
    </source>
</evidence>
<gene>
    <name evidence="3" type="ORF">F1559_003600</name>
</gene>
<feature type="compositionally biased region" description="Low complexity" evidence="2">
    <location>
        <begin position="186"/>
        <end position="197"/>
    </location>
</feature>
<comment type="caution">
    <text evidence="3">The sequence shown here is derived from an EMBL/GenBank/DDBJ whole genome shotgun (WGS) entry which is preliminary data.</text>
</comment>
<evidence type="ECO:0000256" key="2">
    <source>
        <dbReference type="SAM" id="MobiDB-lite"/>
    </source>
</evidence>
<dbReference type="Proteomes" id="UP000530660">
    <property type="component" value="Unassembled WGS sequence"/>
</dbReference>